<dbReference type="InterPro" id="IPR012338">
    <property type="entry name" value="Beta-lactam/transpept-like"/>
</dbReference>
<dbReference type="AlphaFoldDB" id="A0A2G9V1S9"/>
<gene>
    <name evidence="2" type="ORF">TELCIR_01465</name>
</gene>
<organism evidence="2 3">
    <name type="scientific">Teladorsagia circumcincta</name>
    <name type="common">Brown stomach worm</name>
    <name type="synonym">Ostertagia circumcincta</name>
    <dbReference type="NCBI Taxonomy" id="45464"/>
    <lineage>
        <taxon>Eukaryota</taxon>
        <taxon>Metazoa</taxon>
        <taxon>Ecdysozoa</taxon>
        <taxon>Nematoda</taxon>
        <taxon>Chromadorea</taxon>
        <taxon>Rhabditida</taxon>
        <taxon>Rhabditina</taxon>
        <taxon>Rhabditomorpha</taxon>
        <taxon>Strongyloidea</taxon>
        <taxon>Trichostrongylidae</taxon>
        <taxon>Teladorsagia</taxon>
    </lineage>
</organism>
<reference evidence="2 3" key="1">
    <citation type="submission" date="2015-09" db="EMBL/GenBank/DDBJ databases">
        <title>Draft genome of the parasitic nematode Teladorsagia circumcincta isolate WARC Sus (inbred).</title>
        <authorList>
            <person name="Mitreva M."/>
        </authorList>
    </citation>
    <scope>NUCLEOTIDE SEQUENCE [LARGE SCALE GENOMIC DNA]</scope>
    <source>
        <strain evidence="2 3">S</strain>
    </source>
</reference>
<evidence type="ECO:0000313" key="2">
    <source>
        <dbReference type="EMBL" id="PIO76459.1"/>
    </source>
</evidence>
<name>A0A2G9V1S9_TELCI</name>
<dbReference type="Pfam" id="PF00144">
    <property type="entry name" value="Beta-lactamase"/>
    <property type="match status" value="1"/>
</dbReference>
<evidence type="ECO:0000313" key="3">
    <source>
        <dbReference type="Proteomes" id="UP000230423"/>
    </source>
</evidence>
<proteinExistence type="predicted"/>
<dbReference type="PANTHER" id="PTHR43319:SF3">
    <property type="entry name" value="BETA-LACTAMASE-RELATED DOMAIN-CONTAINING PROTEIN"/>
    <property type="match status" value="1"/>
</dbReference>
<protein>
    <recommendedName>
        <fullName evidence="1">Beta-lactamase-related domain-containing protein</fullName>
    </recommendedName>
</protein>
<keyword evidence="3" id="KW-1185">Reference proteome</keyword>
<dbReference type="InterPro" id="IPR052907">
    <property type="entry name" value="Beta-lactamase/esterase"/>
</dbReference>
<dbReference type="Gene3D" id="3.40.710.10">
    <property type="entry name" value="DD-peptidase/beta-lactamase superfamily"/>
    <property type="match status" value="2"/>
</dbReference>
<evidence type="ECO:0000259" key="1">
    <source>
        <dbReference type="Pfam" id="PF00144"/>
    </source>
</evidence>
<dbReference type="InterPro" id="IPR001466">
    <property type="entry name" value="Beta-lactam-related"/>
</dbReference>
<accession>A0A2G9V1S9</accession>
<sequence>MFWQALFAVAVVVVLWWKFSRKRTIKLHGEVHPSFEHVREKFSAMIQQDNEGAALAVLHQGKVVVHLFGGYANRENNQPWIEDTMAIAYSTTKIWAALTSAILAGRGLLHYDENPRPELPQITLPHRNLKFDLDRLINASLIGDDCVARDAAVTTFWPGFGKNGKGNTTIRDVLDHRAGLITFGREFGLEEAKDSDALTELIETTQLRAHLSLKPNSKPGYLICMRNFAPWLL</sequence>
<feature type="domain" description="Beta-lactamase-related" evidence="1">
    <location>
        <begin position="45"/>
        <end position="221"/>
    </location>
</feature>
<dbReference type="OrthoDB" id="5946976at2759"/>
<dbReference type="PANTHER" id="PTHR43319">
    <property type="entry name" value="BETA-LACTAMASE-RELATED"/>
    <property type="match status" value="1"/>
</dbReference>
<dbReference type="SUPFAM" id="SSF56601">
    <property type="entry name" value="beta-lactamase/transpeptidase-like"/>
    <property type="match status" value="1"/>
</dbReference>
<dbReference type="EMBL" id="KZ345050">
    <property type="protein sequence ID" value="PIO76459.1"/>
    <property type="molecule type" value="Genomic_DNA"/>
</dbReference>
<dbReference type="Proteomes" id="UP000230423">
    <property type="component" value="Unassembled WGS sequence"/>
</dbReference>